<accession>A0AAD7G529</accession>
<dbReference type="AlphaFoldDB" id="A0AAD7G529"/>
<organism evidence="2 3">
    <name type="scientific">Mycena rosella</name>
    <name type="common">Pink bonnet</name>
    <name type="synonym">Agaricus rosellus</name>
    <dbReference type="NCBI Taxonomy" id="1033263"/>
    <lineage>
        <taxon>Eukaryota</taxon>
        <taxon>Fungi</taxon>
        <taxon>Dikarya</taxon>
        <taxon>Basidiomycota</taxon>
        <taxon>Agaricomycotina</taxon>
        <taxon>Agaricomycetes</taxon>
        <taxon>Agaricomycetidae</taxon>
        <taxon>Agaricales</taxon>
        <taxon>Marasmiineae</taxon>
        <taxon>Mycenaceae</taxon>
        <taxon>Mycena</taxon>
    </lineage>
</organism>
<sequence>MAINGVEGSKHTAAHLELLDSLSARQLMDFRNHMYNPGYIAANTGILDHEWIRATITKTGEILCDPANRAVILIRCKARSRLPGMINAADFARLTDFTYIDSDVTLAKFSEFVYSISKKEITNWWKHKEMNAWIIPYLLKSQSALSADVWDSTPSMTNTNEAQHAWTNAQTGTKLAQRVDETVAEEIQMSLCTGIFASPNTTRKSRESRQLTDVSKELQMRLSAELEKRRESTELTKALKAAKKGSSEILTASSSGRVKTAPARSVPGHVPSTMPSENTTLFPTTHCSEPMSAFIPPQPAPDFSEFFMPSYDALPFGALTAPLALEFPPTISNIAPMEFSGIDFSTFDIDAFFGFDPTFITEPTEKRRATEGDPSDRSQKKGKQRNFHL</sequence>
<name>A0AAD7G529_MYCRO</name>
<protein>
    <submittedName>
        <fullName evidence="2">Uncharacterized protein</fullName>
    </submittedName>
</protein>
<gene>
    <name evidence="2" type="ORF">B0H17DRAFT_1209990</name>
</gene>
<proteinExistence type="predicted"/>
<feature type="region of interest" description="Disordered" evidence="1">
    <location>
        <begin position="362"/>
        <end position="389"/>
    </location>
</feature>
<feature type="compositionally biased region" description="Basic residues" evidence="1">
    <location>
        <begin position="380"/>
        <end position="389"/>
    </location>
</feature>
<comment type="caution">
    <text evidence="2">The sequence shown here is derived from an EMBL/GenBank/DDBJ whole genome shotgun (WGS) entry which is preliminary data.</text>
</comment>
<feature type="compositionally biased region" description="Basic and acidic residues" evidence="1">
    <location>
        <begin position="363"/>
        <end position="379"/>
    </location>
</feature>
<evidence type="ECO:0000256" key="1">
    <source>
        <dbReference type="SAM" id="MobiDB-lite"/>
    </source>
</evidence>
<evidence type="ECO:0000313" key="2">
    <source>
        <dbReference type="EMBL" id="KAJ7668246.1"/>
    </source>
</evidence>
<dbReference type="EMBL" id="JARKIE010000195">
    <property type="protein sequence ID" value="KAJ7668246.1"/>
    <property type="molecule type" value="Genomic_DNA"/>
</dbReference>
<reference evidence="2" key="1">
    <citation type="submission" date="2023-03" db="EMBL/GenBank/DDBJ databases">
        <title>Massive genome expansion in bonnet fungi (Mycena s.s.) driven by repeated elements and novel gene families across ecological guilds.</title>
        <authorList>
            <consortium name="Lawrence Berkeley National Laboratory"/>
            <person name="Harder C.B."/>
            <person name="Miyauchi S."/>
            <person name="Viragh M."/>
            <person name="Kuo A."/>
            <person name="Thoen E."/>
            <person name="Andreopoulos B."/>
            <person name="Lu D."/>
            <person name="Skrede I."/>
            <person name="Drula E."/>
            <person name="Henrissat B."/>
            <person name="Morin E."/>
            <person name="Kohler A."/>
            <person name="Barry K."/>
            <person name="LaButti K."/>
            <person name="Morin E."/>
            <person name="Salamov A."/>
            <person name="Lipzen A."/>
            <person name="Mereny Z."/>
            <person name="Hegedus B."/>
            <person name="Baldrian P."/>
            <person name="Stursova M."/>
            <person name="Weitz H."/>
            <person name="Taylor A."/>
            <person name="Grigoriev I.V."/>
            <person name="Nagy L.G."/>
            <person name="Martin F."/>
            <person name="Kauserud H."/>
        </authorList>
    </citation>
    <scope>NUCLEOTIDE SEQUENCE</scope>
    <source>
        <strain evidence="2">CBHHK067</strain>
    </source>
</reference>
<evidence type="ECO:0000313" key="3">
    <source>
        <dbReference type="Proteomes" id="UP001221757"/>
    </source>
</evidence>
<dbReference type="Proteomes" id="UP001221757">
    <property type="component" value="Unassembled WGS sequence"/>
</dbReference>
<keyword evidence="3" id="KW-1185">Reference proteome</keyword>
<feature type="region of interest" description="Disordered" evidence="1">
    <location>
        <begin position="250"/>
        <end position="277"/>
    </location>
</feature>